<dbReference type="PANTHER" id="PTHR33164:SF43">
    <property type="entry name" value="HTH-TYPE TRANSCRIPTIONAL REPRESSOR YETL"/>
    <property type="match status" value="1"/>
</dbReference>
<dbReference type="Proteomes" id="UP000289996">
    <property type="component" value="Unassembled WGS sequence"/>
</dbReference>
<proteinExistence type="predicted"/>
<dbReference type="InterPro" id="IPR039422">
    <property type="entry name" value="MarR/SlyA-like"/>
</dbReference>
<dbReference type="GO" id="GO:0003700">
    <property type="term" value="F:DNA-binding transcription factor activity"/>
    <property type="evidence" value="ECO:0007669"/>
    <property type="project" value="InterPro"/>
</dbReference>
<dbReference type="PROSITE" id="PS50995">
    <property type="entry name" value="HTH_MARR_2"/>
    <property type="match status" value="1"/>
</dbReference>
<organism evidence="2 3">
    <name type="scientific">Lactiplantibacillus mudanjiangensis</name>
    <dbReference type="NCBI Taxonomy" id="1296538"/>
    <lineage>
        <taxon>Bacteria</taxon>
        <taxon>Bacillati</taxon>
        <taxon>Bacillota</taxon>
        <taxon>Bacilli</taxon>
        <taxon>Lactobacillales</taxon>
        <taxon>Lactobacillaceae</taxon>
        <taxon>Lactiplantibacillus</taxon>
    </lineage>
</organism>
<reference evidence="2 3" key="1">
    <citation type="submission" date="2018-11" db="EMBL/GenBank/DDBJ databases">
        <authorList>
            <person name="Wuyts S."/>
        </authorList>
    </citation>
    <scope>NUCLEOTIDE SEQUENCE [LARGE SCALE GENOMIC DNA]</scope>
    <source>
        <strain evidence="2">Lactobacillus mudanjiangensis AMBF249</strain>
    </source>
</reference>
<evidence type="ECO:0000313" key="2">
    <source>
        <dbReference type="EMBL" id="VDG28020.1"/>
    </source>
</evidence>
<feature type="domain" description="HTH marR-type" evidence="1">
    <location>
        <begin position="4"/>
        <end position="136"/>
    </location>
</feature>
<dbReference type="GO" id="GO:0006950">
    <property type="term" value="P:response to stress"/>
    <property type="evidence" value="ECO:0007669"/>
    <property type="project" value="TreeGrafter"/>
</dbReference>
<dbReference type="Pfam" id="PF12802">
    <property type="entry name" value="MarR_2"/>
    <property type="match status" value="1"/>
</dbReference>
<evidence type="ECO:0000259" key="1">
    <source>
        <dbReference type="PROSITE" id="PS50995"/>
    </source>
</evidence>
<dbReference type="InterPro" id="IPR036388">
    <property type="entry name" value="WH-like_DNA-bd_sf"/>
</dbReference>
<dbReference type="SUPFAM" id="SSF46785">
    <property type="entry name" value="Winged helix' DNA-binding domain"/>
    <property type="match status" value="1"/>
</dbReference>
<keyword evidence="3" id="KW-1185">Reference proteome</keyword>
<dbReference type="Gene3D" id="1.10.10.10">
    <property type="entry name" value="Winged helix-like DNA-binding domain superfamily/Winged helix DNA-binding domain"/>
    <property type="match status" value="1"/>
</dbReference>
<dbReference type="InterPro" id="IPR036390">
    <property type="entry name" value="WH_DNA-bd_sf"/>
</dbReference>
<evidence type="ECO:0000313" key="3">
    <source>
        <dbReference type="Proteomes" id="UP000289996"/>
    </source>
</evidence>
<protein>
    <submittedName>
        <fullName evidence="2">Transcriptional regulator [Lactobacillus brevis KB290]</fullName>
    </submittedName>
</protein>
<dbReference type="InterPro" id="IPR000835">
    <property type="entry name" value="HTH_MarR-typ"/>
</dbReference>
<dbReference type="AlphaFoldDB" id="A0A660DWJ1"/>
<dbReference type="PANTHER" id="PTHR33164">
    <property type="entry name" value="TRANSCRIPTIONAL REGULATOR, MARR FAMILY"/>
    <property type="match status" value="1"/>
</dbReference>
<sequence>MERSHSIMSLLYQLANVETQLLNQALSQQNLTNEQARALNYIRQHPATNQRAVGDYLGRQAASTSNLMKSLLTRELVTREPAPNNDREKQLRLTPAGEQCAQQIEAAFQQVEQQIHQAVPVEQVTRLEKTLTTLLQQLTKED</sequence>
<dbReference type="SMART" id="SM00347">
    <property type="entry name" value="HTH_MARR"/>
    <property type="match status" value="1"/>
</dbReference>
<dbReference type="EMBL" id="UYIG01000079">
    <property type="protein sequence ID" value="VDG28020.1"/>
    <property type="molecule type" value="Genomic_DNA"/>
</dbReference>
<gene>
    <name evidence="2" type="ORF">MUDAN_MDHGFNIF_02826</name>
</gene>
<dbReference type="RefSeq" id="WP_225426008.1">
    <property type="nucleotide sequence ID" value="NZ_UYIG01000079.1"/>
</dbReference>
<name>A0A660DWJ1_9LACO</name>
<accession>A0A660DWJ1</accession>